<proteinExistence type="inferred from homology"/>
<evidence type="ECO:0000313" key="8">
    <source>
        <dbReference type="EMBL" id="OGC40414.1"/>
    </source>
</evidence>
<dbReference type="AlphaFoldDB" id="A0A1F4U633"/>
<dbReference type="PIRSF" id="PIRSF006392">
    <property type="entry name" value="IPGAM_arch"/>
    <property type="match status" value="1"/>
</dbReference>
<dbReference type="PANTHER" id="PTHR31209">
    <property type="entry name" value="COFACTOR-INDEPENDENT PHOSPHOGLYCERATE MUTASE"/>
    <property type="match status" value="1"/>
</dbReference>
<comment type="similarity">
    <text evidence="4">Belongs to the BPG-independent phosphoglycerate mutase family. A-PGAM subfamily.</text>
</comment>
<dbReference type="InterPro" id="IPR006124">
    <property type="entry name" value="Metalloenzyme"/>
</dbReference>
<dbReference type="SUPFAM" id="SSF53649">
    <property type="entry name" value="Alkaline phosphatase-like"/>
    <property type="match status" value="1"/>
</dbReference>
<keyword evidence="5" id="KW-0324">Glycolysis</keyword>
<dbReference type="CDD" id="cd16011">
    <property type="entry name" value="iPGM_like"/>
    <property type="match status" value="1"/>
</dbReference>
<dbReference type="Proteomes" id="UP000179242">
    <property type="component" value="Unassembled WGS sequence"/>
</dbReference>
<dbReference type="Gene3D" id="3.40.720.10">
    <property type="entry name" value="Alkaline Phosphatase, subunit A"/>
    <property type="match status" value="2"/>
</dbReference>
<evidence type="ECO:0000256" key="2">
    <source>
        <dbReference type="ARBA" id="ARBA00002315"/>
    </source>
</evidence>
<dbReference type="Pfam" id="PF01676">
    <property type="entry name" value="Metalloenzyme"/>
    <property type="match status" value="1"/>
</dbReference>
<dbReference type="GO" id="GO:0006096">
    <property type="term" value="P:glycolytic process"/>
    <property type="evidence" value="ECO:0007669"/>
    <property type="project" value="UniProtKB-KW"/>
</dbReference>
<dbReference type="NCBIfam" id="TIGR02535">
    <property type="entry name" value="hyp_Hser_kinase"/>
    <property type="match status" value="1"/>
</dbReference>
<feature type="domain" description="Metalloenzyme" evidence="7">
    <location>
        <begin position="1"/>
        <end position="342"/>
    </location>
</feature>
<comment type="function">
    <text evidence="2">Catalyzes the interconversion of 2-phosphoglycerate and 3-phosphoglycerate.</text>
</comment>
<evidence type="ECO:0000256" key="4">
    <source>
        <dbReference type="ARBA" id="ARBA00005524"/>
    </source>
</evidence>
<organism evidence="8 9">
    <name type="scientific">candidate division WOR-1 bacterium RIFOXYC2_FULL_46_14</name>
    <dbReference type="NCBI Taxonomy" id="1802587"/>
    <lineage>
        <taxon>Bacteria</taxon>
        <taxon>Bacillati</taxon>
        <taxon>Saganbacteria</taxon>
    </lineage>
</organism>
<dbReference type="InterPro" id="IPR017850">
    <property type="entry name" value="Alkaline_phosphatase_core_sf"/>
</dbReference>
<evidence type="ECO:0000256" key="6">
    <source>
        <dbReference type="ARBA" id="ARBA00023235"/>
    </source>
</evidence>
<name>A0A1F4U633_UNCSA</name>
<evidence type="ECO:0000313" key="9">
    <source>
        <dbReference type="Proteomes" id="UP000179242"/>
    </source>
</evidence>
<comment type="caution">
    <text evidence="8">The sequence shown here is derived from an EMBL/GenBank/DDBJ whole genome shotgun (WGS) entry which is preliminary data.</text>
</comment>
<protein>
    <submittedName>
        <fullName evidence="8">Cofactor-independent phosphoglycerate mutase</fullName>
    </submittedName>
</protein>
<dbReference type="Pfam" id="PF10143">
    <property type="entry name" value="PhosphMutase"/>
    <property type="match status" value="1"/>
</dbReference>
<evidence type="ECO:0000256" key="3">
    <source>
        <dbReference type="ARBA" id="ARBA00004921"/>
    </source>
</evidence>
<reference evidence="8 9" key="1">
    <citation type="journal article" date="2016" name="Nat. Commun.">
        <title>Thousands of microbial genomes shed light on interconnected biogeochemical processes in an aquifer system.</title>
        <authorList>
            <person name="Anantharaman K."/>
            <person name="Brown C.T."/>
            <person name="Hug L.A."/>
            <person name="Sharon I."/>
            <person name="Castelle C.J."/>
            <person name="Probst A.J."/>
            <person name="Thomas B.C."/>
            <person name="Singh A."/>
            <person name="Wilkins M.J."/>
            <person name="Karaoz U."/>
            <person name="Brodie E.L."/>
            <person name="Williams K.H."/>
            <person name="Hubbard S.S."/>
            <person name="Banfield J.F."/>
        </authorList>
    </citation>
    <scope>NUCLEOTIDE SEQUENCE [LARGE SCALE GENOMIC DNA]</scope>
</reference>
<comment type="catalytic activity">
    <reaction evidence="1">
        <text>(2R)-2-phosphoglycerate = (2R)-3-phosphoglycerate</text>
        <dbReference type="Rhea" id="RHEA:15901"/>
        <dbReference type="ChEBI" id="CHEBI:58272"/>
        <dbReference type="ChEBI" id="CHEBI:58289"/>
        <dbReference type="EC" id="5.4.2.12"/>
    </reaction>
</comment>
<dbReference type="EMBL" id="MEUJ01000004">
    <property type="protein sequence ID" value="OGC40414.1"/>
    <property type="molecule type" value="Genomic_DNA"/>
</dbReference>
<dbReference type="NCBIfam" id="TIGR00306">
    <property type="entry name" value="apgM"/>
    <property type="match status" value="1"/>
</dbReference>
<sequence>MKYLVLIADGMSDEGKNTPLEVAKTPNLDYLAQNGTCGWVSNVPAGMEPGSDVASMSILGYNPKKFYTGRGPLEAASLGVKLKKDEVCFRCNLVAIKDGKMESFTAHQIKTETADGIIKKLNHEFGSESCRFYTGLSYRHLCVIKKKELVKVKTVPPHDITGKPIKNYLPKNKFLKEMMFKSQSLLKDQQANMIWLWGQGIAPKLKKFPKKGAIITAVHLLKGLGKLAGLSVINVPGATGYLDTNYKGKAEYALAALKKNDVVFVHVEAPDEAGHEGDFNHKVKAIEDFDKLVVGTILKDISTSGDQDIRILVLADHPTPVAKMTHTRNPVPFVIYGPKEISGGIQSFGEKELKKAKIRIKEGYLLLSKQLFVHKK</sequence>
<evidence type="ECO:0000259" key="7">
    <source>
        <dbReference type="Pfam" id="PF01676"/>
    </source>
</evidence>
<keyword evidence="6" id="KW-0413">Isomerase</keyword>
<dbReference type="GO" id="GO:0004619">
    <property type="term" value="F:phosphoglycerate mutase activity"/>
    <property type="evidence" value="ECO:0007669"/>
    <property type="project" value="UniProtKB-EC"/>
</dbReference>
<comment type="pathway">
    <text evidence="3">Carbohydrate degradation.</text>
</comment>
<gene>
    <name evidence="8" type="ORF">A2438_04040</name>
</gene>
<evidence type="ECO:0000256" key="1">
    <source>
        <dbReference type="ARBA" id="ARBA00000370"/>
    </source>
</evidence>
<dbReference type="PANTHER" id="PTHR31209:SF4">
    <property type="entry name" value="2,3-BISPHOSPHOGLYCERATE-INDEPENDENT PHOSPHOGLYCERATE MUTASE"/>
    <property type="match status" value="1"/>
</dbReference>
<dbReference type="InterPro" id="IPR004456">
    <property type="entry name" value="Pglycerate_mutase_ApgM"/>
</dbReference>
<dbReference type="InterPro" id="IPR023665">
    <property type="entry name" value="ApgAM_prokaryotes"/>
</dbReference>
<dbReference type="GO" id="GO:0046872">
    <property type="term" value="F:metal ion binding"/>
    <property type="evidence" value="ECO:0007669"/>
    <property type="project" value="InterPro"/>
</dbReference>
<evidence type="ECO:0000256" key="5">
    <source>
        <dbReference type="ARBA" id="ARBA00023152"/>
    </source>
</evidence>
<accession>A0A1F4U633</accession>
<dbReference type="NCBIfam" id="NF003242">
    <property type="entry name" value="PRK04200.1"/>
    <property type="match status" value="1"/>
</dbReference>